<evidence type="ECO:0000313" key="6">
    <source>
        <dbReference type="EMBL" id="JAN95566.1"/>
    </source>
</evidence>
<feature type="compositionally biased region" description="Basic and acidic residues" evidence="3">
    <location>
        <begin position="318"/>
        <end position="327"/>
    </location>
</feature>
<dbReference type="InterPro" id="IPR000219">
    <property type="entry name" value="DH_dom"/>
</dbReference>
<feature type="region of interest" description="Disordered" evidence="3">
    <location>
        <begin position="605"/>
        <end position="627"/>
    </location>
</feature>
<evidence type="ECO:0000256" key="2">
    <source>
        <dbReference type="PROSITE-ProRule" id="PRU00192"/>
    </source>
</evidence>
<reference evidence="6" key="1">
    <citation type="journal article" date="2016" name="PLoS ONE">
        <title>A Deep Insight into the Sialome of Male and Female Aedes aegypti Mosquitoes.</title>
        <authorList>
            <person name="Ribeiro J.M."/>
            <person name="Martin-Martin I."/>
            <person name="Arca B."/>
            <person name="Calvo E."/>
        </authorList>
    </citation>
    <scope>NUCLEOTIDE SEQUENCE</scope>
    <source>
        <strain evidence="6">Liverpool</strain>
        <tissue evidence="6">Salivary glands</tissue>
    </source>
</reference>
<protein>
    <submittedName>
        <fullName evidence="6">Putative guanine nucleotide exchange factor tim</fullName>
    </submittedName>
</protein>
<organism evidence="6">
    <name type="scientific">Aedes aegypti</name>
    <name type="common">Yellowfever mosquito</name>
    <name type="synonym">Culex aegypti</name>
    <dbReference type="NCBI Taxonomy" id="7159"/>
    <lineage>
        <taxon>Eukaryota</taxon>
        <taxon>Metazoa</taxon>
        <taxon>Ecdysozoa</taxon>
        <taxon>Arthropoda</taxon>
        <taxon>Hexapoda</taxon>
        <taxon>Insecta</taxon>
        <taxon>Pterygota</taxon>
        <taxon>Neoptera</taxon>
        <taxon>Endopterygota</taxon>
        <taxon>Diptera</taxon>
        <taxon>Nematocera</taxon>
        <taxon>Culicoidea</taxon>
        <taxon>Culicidae</taxon>
        <taxon>Culicinae</taxon>
        <taxon>Aedini</taxon>
        <taxon>Aedes</taxon>
        <taxon>Stegomyia</taxon>
    </lineage>
</organism>
<feature type="region of interest" description="Disordered" evidence="3">
    <location>
        <begin position="489"/>
        <end position="510"/>
    </location>
</feature>
<feature type="compositionally biased region" description="Basic and acidic residues" evidence="3">
    <location>
        <begin position="1181"/>
        <end position="1200"/>
    </location>
</feature>
<sequence>PPPPSIPRRELRKPSKMYSTHSTNRTQASATFEKRTTDKQPRFIQRFYLFGTNPNPGTPRSCSAPTSPTSPDPPSSLKLPKNPKLAPDSEDDLPFQSLSPQHYSVQRLKQFWNNRLSLSSPNASQTSEAALSAKLKRVTLSPINTSRKPVTPEFLRRNGSTRGSASRRNVVRSSLVPLYSKTGSPKATRHSDPANESSTQKRSSVVLSPVKDLKKEKRSCLERVGCNAGFPLVTASATGGRINWARRVELLGIRMNQDDTNMPIKVENYVNNFIEVDIQNEPPSSPPPDIPAEESPKEESPEPTTSPETKESTPPNSDTRDSLESKKSLSSTDSQSLGRRHGTPTRKVSFRTTTSPYNRKLLQAKENKVMALTNKFNKMCQQDAGILEEVRKRGGFVHKSGSHVYKVVDGEGSVRKKLNVSNVTRTDESSDDVSVGSKGSYRKAGVKKRPSLRKNLYRKPEWEAVNRTSLCVKEALEIFEPNGHRALVRPQMDRKPPAGRSKPKVPDKSDQVIRKTRELKNKRAIQIDSNSCDSSEMREVAIDKVPNSISQDSINEERSEVDSNTQVVEEVAKVEVVIEAPLEACGPERVVDEYSVVKKKSDINQNDNAKLKKDKKDADQKTLPKQKSTVQRIYEKFTFRSAKKIHLSSPERTSSESQLNSSLDNDDRLHFVVDNKLTRKSFVSSIEIPTIHIEESQESSTDPSDRKIVDAIKSLNVKIDNLSRSFNDLTISEPEPEPTAEPAVQPNTSFLFRSMSKIGTGTETTISQLNIVQAVNTVVINKSISMDDHHFPCRANLERLSLNETIPVVMVSKAISASENDYELVSRVESPRRSSEGSTCSFRGSTMSIDIMGLNANIDSFLYKAKNVESATTSDLPTVQSPIQPDTASINSYESFENYESIERTSSPKEEDTYEVCNPPEPLPPRNDTKSPNDLALPQPKRNLAGSPKFLPKMQPTYESKYEKVKYDQTPPRPPKPEEVPLPPRNSVPMELTSIHREAPTSTSPTPSEEPIYEENIYDTIKSSDGLDYDEPNGSAESAVLKRPKHNLPADAVSLMSSSCYESIGSKLTGIDFLRHGAITLPRMGSISTLASDQITNSLYGCNTNGGPSLTPPSERGSDTSNSAEWTDISDDEEEDEVGNGRSNFIIVRKRNKAHQTPVWSRKVRNKLVLQQQQQQQSEHGLPKLDDDSDHVYESLESHGHSRISTPSIGSVGLNRRIPPPPPSFNSSDTAAITTSSSPQPNIIKPQRSPTVLIDEAYPVEGIDSDSFDSDESDEDRRNDTYVHSNDINSAKQLPDPPPSNNQMYALMQKIRNIGTLSKSELAKGFNKFSKKKISSSKSPKIFTGENLTYPSGPDDNSAASYENTPLPKTPKQSKSKSFKLPLQLGSSSKPSSDDYENTDFHQPVTPTSVSPNGSALASSPASEQADRSILASISNSDSSNVSTFRKKSKTGKSLRSKLRKSLQSDSSLNIHSSFNGSRSTFYVTDSLDVDSGIFNGSEPNSSSSNLNVASVGKDTASPLKLAPHKTPDADRRKSMNGGSPASRPTIPPPPPPISAPLGDKKFLKNRKLGATSWYAECGVFKADSLKQASFENELKNKERSTTSWYAEAGLYQTSDVSVASSSESSGVSTGGEGGGEDDHSHSMFVNEPLYQIYNAAKLESLTRDIDAEITGDGDTELYDDGYEKISDRRKSAGGSGAGSGSDEDVVGRKLRPSAFELIEPNVGKLRTLWCEIPEVINSEILLTLTPTEKRLQEAKFEILTSEASYLKSLNLLKTHFINHPAFRDVKVLTSSERKTLFSNIIPVQECSDRLLCDLENCWQDNIMLLGLSHSIYKHAEKHFHVYVNYCEHQAKIDRTLKNLKANKTEFTKTLLELESDPICCGLSLSSFLMLPMQRITRMRLLLDAVLQRLKSDDDEFISWEKTFVLINQILKQCNDAAHRSEQMYEMEMISRQIEFPSHIRPLAIVPCGIGPPGSVMRKLEKKGELVHLLWRGDDAKLTFGKKFSKSSIYAFLFTDLIVLTKKKGDETYLVTDYCPRALLTVNSGDIVPQLPTKEMQAIGKHLIIMTLLENHEGKTIEMIISCPSETERERWLKVTEPLSSENPDEKIYEQWDCPQVVAIHPYQALQPDELDLDITEVVNVHRKMADGWYEGERIRDGAVGWFPSNYTKEIPSAHVRAKHIKQRHVLLSYTSKYIDTTTRTLQHSKK</sequence>
<dbReference type="GO" id="GO:0005085">
    <property type="term" value="F:guanyl-nucleotide exchange factor activity"/>
    <property type="evidence" value="ECO:0007669"/>
    <property type="project" value="InterPro"/>
</dbReference>
<evidence type="ECO:0000256" key="1">
    <source>
        <dbReference type="ARBA" id="ARBA00022443"/>
    </source>
</evidence>
<dbReference type="InterPro" id="IPR001452">
    <property type="entry name" value="SH3_domain"/>
</dbReference>
<dbReference type="CDD" id="cd11793">
    <property type="entry name" value="SH3_ephexin1_like"/>
    <property type="match status" value="1"/>
</dbReference>
<feature type="region of interest" description="Disordered" evidence="3">
    <location>
        <begin position="1168"/>
        <end position="1302"/>
    </location>
</feature>
<name>A0A0P6J5W1_AEDAE</name>
<feature type="compositionally biased region" description="Low complexity" evidence="3">
    <location>
        <begin position="302"/>
        <end position="315"/>
    </location>
</feature>
<dbReference type="EMBL" id="GDUN01000353">
    <property type="protein sequence ID" value="JAN95566.1"/>
    <property type="molecule type" value="mRNA"/>
</dbReference>
<dbReference type="Gene3D" id="1.20.900.10">
    <property type="entry name" value="Dbl homology (DH) domain"/>
    <property type="match status" value="1"/>
</dbReference>
<feature type="compositionally biased region" description="Low complexity" evidence="3">
    <location>
        <begin position="1429"/>
        <end position="1443"/>
    </location>
</feature>
<feature type="compositionally biased region" description="Pro residues" evidence="3">
    <location>
        <begin position="1546"/>
        <end position="1555"/>
    </location>
</feature>
<dbReference type="PROSITE" id="PS50010">
    <property type="entry name" value="DH_2"/>
    <property type="match status" value="1"/>
</dbReference>
<dbReference type="InterPro" id="IPR047270">
    <property type="entry name" value="PH_ephexin"/>
</dbReference>
<evidence type="ECO:0000259" key="5">
    <source>
        <dbReference type="PROSITE" id="PS50010"/>
    </source>
</evidence>
<dbReference type="PANTHER" id="PTHR12845:SF5">
    <property type="entry name" value="EPHEXIN, ISOFORM D"/>
    <property type="match status" value="1"/>
</dbReference>
<dbReference type="Pfam" id="PF00018">
    <property type="entry name" value="SH3_1"/>
    <property type="match status" value="1"/>
</dbReference>
<feature type="compositionally biased region" description="Acidic residues" evidence="3">
    <location>
        <begin position="1263"/>
        <end position="1274"/>
    </location>
</feature>
<dbReference type="InterPro" id="IPR036028">
    <property type="entry name" value="SH3-like_dom_sf"/>
</dbReference>
<keyword evidence="1 2" id="KW-0728">SH3 domain</keyword>
<dbReference type="CDD" id="cd00160">
    <property type="entry name" value="RhoGEF"/>
    <property type="match status" value="1"/>
</dbReference>
<dbReference type="PANTHER" id="PTHR12845">
    <property type="entry name" value="GUANINE NUCLEOTIDE EXCHANGE FACTOR"/>
    <property type="match status" value="1"/>
</dbReference>
<feature type="compositionally biased region" description="Polar residues" evidence="3">
    <location>
        <begin position="1282"/>
        <end position="1292"/>
    </location>
</feature>
<feature type="region of interest" description="Disordered" evidence="3">
    <location>
        <begin position="419"/>
        <end position="448"/>
    </location>
</feature>
<feature type="region of interest" description="Disordered" evidence="3">
    <location>
        <begin position="142"/>
        <end position="207"/>
    </location>
</feature>
<dbReference type="InterPro" id="IPR011993">
    <property type="entry name" value="PH-like_dom_sf"/>
</dbReference>
<feature type="region of interest" description="Disordered" evidence="3">
    <location>
        <begin position="1"/>
        <end position="97"/>
    </location>
</feature>
<feature type="compositionally biased region" description="Polar residues" evidence="3">
    <location>
        <begin position="872"/>
        <end position="895"/>
    </location>
</feature>
<evidence type="ECO:0000256" key="3">
    <source>
        <dbReference type="SAM" id="MobiDB-lite"/>
    </source>
</evidence>
<dbReference type="InterPro" id="IPR035899">
    <property type="entry name" value="DBL_dom_sf"/>
</dbReference>
<proteinExistence type="evidence at transcript level"/>
<dbReference type="InterPro" id="IPR047271">
    <property type="entry name" value="Ephexin-like"/>
</dbReference>
<feature type="compositionally biased region" description="Low complexity" evidence="3">
    <location>
        <begin position="75"/>
        <end position="86"/>
    </location>
</feature>
<feature type="compositionally biased region" description="Basic and acidic residues" evidence="3">
    <location>
        <begin position="609"/>
        <end position="622"/>
    </location>
</feature>
<feature type="compositionally biased region" description="Basic residues" evidence="3">
    <location>
        <begin position="1445"/>
        <end position="1461"/>
    </location>
</feature>
<dbReference type="Pfam" id="PF00621">
    <property type="entry name" value="RhoGEF"/>
    <property type="match status" value="1"/>
</dbReference>
<accession>A0A0P6J5W1</accession>
<dbReference type="Gene3D" id="2.30.30.40">
    <property type="entry name" value="SH3 Domains"/>
    <property type="match status" value="1"/>
</dbReference>
<feature type="region of interest" description="Disordered" evidence="3">
    <location>
        <begin position="1616"/>
        <end position="1642"/>
    </location>
</feature>
<feature type="region of interest" description="Disordered" evidence="3">
    <location>
        <begin position="278"/>
        <end position="358"/>
    </location>
</feature>
<feature type="region of interest" description="Disordered" evidence="3">
    <location>
        <begin position="1102"/>
        <end position="1140"/>
    </location>
</feature>
<dbReference type="VEuPathDB" id="VectorBase:AAEL019542"/>
<dbReference type="PROSITE" id="PS50002">
    <property type="entry name" value="SH3"/>
    <property type="match status" value="1"/>
</dbReference>
<feature type="compositionally biased region" description="Low complexity" evidence="3">
    <location>
        <begin position="58"/>
        <end position="67"/>
    </location>
</feature>
<dbReference type="SMART" id="SM00326">
    <property type="entry name" value="SH3"/>
    <property type="match status" value="1"/>
</dbReference>
<dbReference type="SUPFAM" id="SSF48065">
    <property type="entry name" value="DBL homology domain (DH-domain)"/>
    <property type="match status" value="1"/>
</dbReference>
<feature type="region of interest" description="Disordered" evidence="3">
    <location>
        <begin position="1497"/>
        <end position="1560"/>
    </location>
</feature>
<feature type="domain" description="SH3" evidence="4">
    <location>
        <begin position="2112"/>
        <end position="2173"/>
    </location>
</feature>
<feature type="domain" description="DH" evidence="5">
    <location>
        <begin position="1751"/>
        <end position="1937"/>
    </location>
</feature>
<feature type="region of interest" description="Disordered" evidence="3">
    <location>
        <begin position="1328"/>
        <end position="1471"/>
    </location>
</feature>
<dbReference type="SMART" id="SM00325">
    <property type="entry name" value="RhoGEF"/>
    <property type="match status" value="1"/>
</dbReference>
<dbReference type="Gene3D" id="2.30.29.30">
    <property type="entry name" value="Pleckstrin-homology domain (PH domain)/Phosphotyrosine-binding domain (PTB)"/>
    <property type="match status" value="1"/>
</dbReference>
<feature type="compositionally biased region" description="Polar residues" evidence="3">
    <location>
        <begin position="1405"/>
        <end position="1423"/>
    </location>
</feature>
<dbReference type="SUPFAM" id="SSF50044">
    <property type="entry name" value="SH3-domain"/>
    <property type="match status" value="1"/>
</dbReference>
<evidence type="ECO:0000259" key="4">
    <source>
        <dbReference type="PROSITE" id="PS50002"/>
    </source>
</evidence>
<feature type="region of interest" description="Disordered" evidence="3">
    <location>
        <begin position="872"/>
        <end position="987"/>
    </location>
</feature>
<feature type="compositionally biased region" description="Low complexity" evidence="3">
    <location>
        <begin position="1227"/>
        <end position="1238"/>
    </location>
</feature>
<dbReference type="CDD" id="cd01221">
    <property type="entry name" value="PH_ephexin"/>
    <property type="match status" value="1"/>
</dbReference>
<feature type="compositionally biased region" description="Basic and acidic residues" evidence="3">
    <location>
        <begin position="32"/>
        <end position="41"/>
    </location>
</feature>
<feature type="compositionally biased region" description="Low complexity" evidence="3">
    <location>
        <begin position="1616"/>
        <end position="1628"/>
    </location>
</feature>
<feature type="compositionally biased region" description="Polar residues" evidence="3">
    <location>
        <begin position="194"/>
        <end position="206"/>
    </location>
</feature>
<feature type="compositionally biased region" description="Basic and acidic residues" evidence="3">
    <location>
        <begin position="901"/>
        <end position="911"/>
    </location>
</feature>
<feature type="non-terminal residue" evidence="6">
    <location>
        <position position="1"/>
    </location>
</feature>
<feature type="compositionally biased region" description="Acidic residues" evidence="3">
    <location>
        <begin position="1128"/>
        <end position="1138"/>
    </location>
</feature>
<feature type="compositionally biased region" description="Polar residues" evidence="3">
    <location>
        <begin position="158"/>
        <end position="167"/>
    </location>
</feature>
<feature type="compositionally biased region" description="Low complexity" evidence="3">
    <location>
        <begin position="328"/>
        <end position="337"/>
    </location>
</feature>
<feature type="compositionally biased region" description="Polar residues" evidence="3">
    <location>
        <begin position="17"/>
        <end position="30"/>
    </location>
</feature>